<feature type="chain" id="PRO_5046627649" evidence="1">
    <location>
        <begin position="24"/>
        <end position="149"/>
    </location>
</feature>
<evidence type="ECO:0000256" key="1">
    <source>
        <dbReference type="SAM" id="SignalP"/>
    </source>
</evidence>
<name>A0ABT8YHK4_9HYPH</name>
<dbReference type="PANTHER" id="PTHR39176">
    <property type="entry name" value="PERIPLASMIC PROTEIN-RELATED"/>
    <property type="match status" value="1"/>
</dbReference>
<evidence type="ECO:0000313" key="4">
    <source>
        <dbReference type="Proteomes" id="UP001174932"/>
    </source>
</evidence>
<organism evidence="3 4">
    <name type="scientific">Rhizobium alvei</name>
    <dbReference type="NCBI Taxonomy" id="1132659"/>
    <lineage>
        <taxon>Bacteria</taxon>
        <taxon>Pseudomonadati</taxon>
        <taxon>Pseudomonadota</taxon>
        <taxon>Alphaproteobacteria</taxon>
        <taxon>Hyphomicrobiales</taxon>
        <taxon>Rhizobiaceae</taxon>
        <taxon>Rhizobium/Agrobacterium group</taxon>
        <taxon>Rhizobium</taxon>
    </lineage>
</organism>
<dbReference type="Proteomes" id="UP001174932">
    <property type="component" value="Unassembled WGS sequence"/>
</dbReference>
<reference evidence="3" key="1">
    <citation type="journal article" date="2015" name="Int. J. Syst. Evol. Microbiol.">
        <title>Rhizobium alvei sp. nov., isolated from a freshwater river.</title>
        <authorList>
            <person name="Sheu S.Y."/>
            <person name="Huang H.W."/>
            <person name="Young C.C."/>
            <person name="Chen W.M."/>
        </authorList>
    </citation>
    <scope>NUCLEOTIDE SEQUENCE</scope>
    <source>
        <strain evidence="3">TNR-22</strain>
    </source>
</reference>
<dbReference type="Pfam" id="PF07007">
    <property type="entry name" value="LprI"/>
    <property type="match status" value="1"/>
</dbReference>
<feature type="domain" description="Lysozyme inhibitor LprI-like N-terminal" evidence="2">
    <location>
        <begin position="47"/>
        <end position="140"/>
    </location>
</feature>
<gene>
    <name evidence="3" type="ORF">Q4481_04290</name>
</gene>
<evidence type="ECO:0000259" key="2">
    <source>
        <dbReference type="Pfam" id="PF07007"/>
    </source>
</evidence>
<protein>
    <submittedName>
        <fullName evidence="3">Lysozyme inhibitor LprI family protein</fullName>
    </submittedName>
</protein>
<dbReference type="PANTHER" id="PTHR39176:SF1">
    <property type="entry name" value="PERIPLASMIC PROTEIN"/>
    <property type="match status" value="1"/>
</dbReference>
<keyword evidence="4" id="KW-1185">Reference proteome</keyword>
<reference evidence="3" key="2">
    <citation type="submission" date="2023-07" db="EMBL/GenBank/DDBJ databases">
        <authorList>
            <person name="Shen H."/>
        </authorList>
    </citation>
    <scope>NUCLEOTIDE SEQUENCE</scope>
    <source>
        <strain evidence="3">TNR-22</strain>
    </source>
</reference>
<accession>A0ABT8YHK4</accession>
<dbReference type="Gene3D" id="1.20.1270.180">
    <property type="match status" value="1"/>
</dbReference>
<comment type="caution">
    <text evidence="3">The sequence shown here is derived from an EMBL/GenBank/DDBJ whole genome shotgun (WGS) entry which is preliminary data.</text>
</comment>
<dbReference type="EMBL" id="JAUOZU010000003">
    <property type="protein sequence ID" value="MDO6963163.1"/>
    <property type="molecule type" value="Genomic_DNA"/>
</dbReference>
<proteinExistence type="predicted"/>
<dbReference type="RefSeq" id="WP_304375054.1">
    <property type="nucleotide sequence ID" value="NZ_JAUOZU010000003.1"/>
</dbReference>
<sequence length="149" mass="16269">MAMFRRSLLLAGMLVAAAGPALADEGDNGLLPFPVSQAFFSDHYRDCSEAGLSNADMNACRDAELSAWDKRLNVAYKRLMTADKLDKAAKERLKTAQKAWIADRDLSCELPYIASGEGTMGLGWSAHCTVKETALRAERLEAWVQSLGL</sequence>
<evidence type="ECO:0000313" key="3">
    <source>
        <dbReference type="EMBL" id="MDO6963163.1"/>
    </source>
</evidence>
<keyword evidence="1" id="KW-0732">Signal</keyword>
<feature type="signal peptide" evidence="1">
    <location>
        <begin position="1"/>
        <end position="23"/>
    </location>
</feature>
<dbReference type="InterPro" id="IPR009739">
    <property type="entry name" value="LprI-like_N"/>
</dbReference>